<protein>
    <submittedName>
        <fullName evidence="1">Uncharacterized protein</fullName>
    </submittedName>
</protein>
<organism evidence="1">
    <name type="scientific">Anguilla anguilla</name>
    <name type="common">European freshwater eel</name>
    <name type="synonym">Muraena anguilla</name>
    <dbReference type="NCBI Taxonomy" id="7936"/>
    <lineage>
        <taxon>Eukaryota</taxon>
        <taxon>Metazoa</taxon>
        <taxon>Chordata</taxon>
        <taxon>Craniata</taxon>
        <taxon>Vertebrata</taxon>
        <taxon>Euteleostomi</taxon>
        <taxon>Actinopterygii</taxon>
        <taxon>Neopterygii</taxon>
        <taxon>Teleostei</taxon>
        <taxon>Anguilliformes</taxon>
        <taxon>Anguillidae</taxon>
        <taxon>Anguilla</taxon>
    </lineage>
</organism>
<accession>A0A0E9U6M7</accession>
<evidence type="ECO:0000313" key="1">
    <source>
        <dbReference type="EMBL" id="JAH61569.1"/>
    </source>
</evidence>
<name>A0A0E9U6M7_ANGAN</name>
<proteinExistence type="predicted"/>
<dbReference type="AlphaFoldDB" id="A0A0E9U6M7"/>
<reference evidence="1" key="1">
    <citation type="submission" date="2014-11" db="EMBL/GenBank/DDBJ databases">
        <authorList>
            <person name="Amaro Gonzalez C."/>
        </authorList>
    </citation>
    <scope>NUCLEOTIDE SEQUENCE</scope>
</reference>
<sequence>MKSFMGNAADVNCTSLI</sequence>
<dbReference type="EMBL" id="GBXM01047008">
    <property type="protein sequence ID" value="JAH61569.1"/>
    <property type="molecule type" value="Transcribed_RNA"/>
</dbReference>
<reference evidence="1" key="2">
    <citation type="journal article" date="2015" name="Fish Shellfish Immunol.">
        <title>Early steps in the European eel (Anguilla anguilla)-Vibrio vulnificus interaction in the gills: Role of the RtxA13 toxin.</title>
        <authorList>
            <person name="Callol A."/>
            <person name="Pajuelo D."/>
            <person name="Ebbesson L."/>
            <person name="Teles M."/>
            <person name="MacKenzie S."/>
            <person name="Amaro C."/>
        </authorList>
    </citation>
    <scope>NUCLEOTIDE SEQUENCE</scope>
</reference>